<keyword evidence="4" id="KW-0653">Protein transport</keyword>
<keyword evidence="9" id="KW-1185">Reference proteome</keyword>
<dbReference type="PANTHER" id="PTHR12289:SF41">
    <property type="entry name" value="FAILED AXON CONNECTIONS-RELATED"/>
    <property type="match status" value="1"/>
</dbReference>
<dbReference type="GO" id="GO:0007005">
    <property type="term" value="P:mitochondrion organization"/>
    <property type="evidence" value="ECO:0007669"/>
    <property type="project" value="TreeGrafter"/>
</dbReference>
<evidence type="ECO:0000256" key="4">
    <source>
        <dbReference type="ARBA" id="ARBA00022927"/>
    </source>
</evidence>
<dbReference type="STRING" id="1109443.G4TEM8"/>
<dbReference type="InterPro" id="IPR036282">
    <property type="entry name" value="Glutathione-S-Trfase_C_sf"/>
</dbReference>
<dbReference type="Proteomes" id="UP000007148">
    <property type="component" value="Unassembled WGS sequence"/>
</dbReference>
<dbReference type="eggNOG" id="KOG3028">
    <property type="taxonomic scope" value="Eukaryota"/>
</dbReference>
<keyword evidence="6" id="KW-0472">Membrane</keyword>
<evidence type="ECO:0000256" key="6">
    <source>
        <dbReference type="ARBA" id="ARBA00023136"/>
    </source>
</evidence>
<keyword evidence="2" id="KW-0813">Transport</keyword>
<sequence length="312" mass="35084">MTHNTEITLYIWPHSWSLPSFDVDSLACVLYLQLLCANGQQSYALVECTDPDVSPTCSLPFLRHEGQEIGTARSILRYLQKLQGEEAGDDIASVKRTAWSAYVDSRLKDLTNAVLYANPENYRVGVHKVLATLLPVPARYYLPRRLREEIRATLEPAGMWNLQQENEENDGMEEKKRPFDKPKTIVDEKDKIINEAFGKEKLLEKARETFDLLNPLLAHHAFFLSKQVTPLDCQVAACILLLRNAQTAKNPIPALLDEFYPKIAEHSDRILSLAFPADEKAKAQVTVGVASHANPLVQLGRAVHRVIKSVSS</sequence>
<comment type="subcellular location">
    <subcellularLocation>
        <location evidence="1">Mitochondrion outer membrane</location>
    </subcellularLocation>
</comment>
<feature type="domain" description="Mitochondrial outer membrane transport complex Sam37/metaxin N-terminal" evidence="7">
    <location>
        <begin position="25"/>
        <end position="147"/>
    </location>
</feature>
<protein>
    <recommendedName>
        <fullName evidence="7">Mitochondrial outer membrane transport complex Sam37/metaxin N-terminal domain-containing protein</fullName>
    </recommendedName>
</protein>
<evidence type="ECO:0000313" key="9">
    <source>
        <dbReference type="Proteomes" id="UP000007148"/>
    </source>
</evidence>
<proteinExistence type="predicted"/>
<keyword evidence="3" id="KW-1000">Mitochondrion outer membrane</keyword>
<dbReference type="HOGENOM" id="CLU_032751_2_0_1"/>
<dbReference type="InterPro" id="IPR050931">
    <property type="entry name" value="Mito_Protein_Transport_Metaxin"/>
</dbReference>
<dbReference type="SUPFAM" id="SSF47616">
    <property type="entry name" value="GST C-terminal domain-like"/>
    <property type="match status" value="1"/>
</dbReference>
<dbReference type="EMBL" id="CAFZ01000063">
    <property type="protein sequence ID" value="CCA69783.1"/>
    <property type="molecule type" value="Genomic_DNA"/>
</dbReference>
<dbReference type="Pfam" id="PF10568">
    <property type="entry name" value="Tom37"/>
    <property type="match status" value="1"/>
</dbReference>
<evidence type="ECO:0000256" key="1">
    <source>
        <dbReference type="ARBA" id="ARBA00004294"/>
    </source>
</evidence>
<dbReference type="InterPro" id="IPR019564">
    <property type="entry name" value="Sam37/metaxin_N"/>
</dbReference>
<dbReference type="GO" id="GO:0015031">
    <property type="term" value="P:protein transport"/>
    <property type="evidence" value="ECO:0007669"/>
    <property type="project" value="UniProtKB-KW"/>
</dbReference>
<dbReference type="AlphaFoldDB" id="G4TEM8"/>
<dbReference type="PANTHER" id="PTHR12289">
    <property type="entry name" value="METAXIN RELATED"/>
    <property type="match status" value="1"/>
</dbReference>
<evidence type="ECO:0000256" key="2">
    <source>
        <dbReference type="ARBA" id="ARBA00022448"/>
    </source>
</evidence>
<comment type="caution">
    <text evidence="8">The sequence shown here is derived from an EMBL/GenBank/DDBJ whole genome shotgun (WGS) entry which is preliminary data.</text>
</comment>
<gene>
    <name evidence="8" type="ORF">PIIN_03723</name>
</gene>
<name>G4TEM8_SERID</name>
<dbReference type="GO" id="GO:0001401">
    <property type="term" value="C:SAM complex"/>
    <property type="evidence" value="ECO:0007669"/>
    <property type="project" value="InterPro"/>
</dbReference>
<evidence type="ECO:0000259" key="7">
    <source>
        <dbReference type="Pfam" id="PF10568"/>
    </source>
</evidence>
<evidence type="ECO:0000313" key="8">
    <source>
        <dbReference type="EMBL" id="CCA69783.1"/>
    </source>
</evidence>
<evidence type="ECO:0000256" key="5">
    <source>
        <dbReference type="ARBA" id="ARBA00023128"/>
    </source>
</evidence>
<dbReference type="OMA" id="GYMVHVG"/>
<accession>G4TEM8</accession>
<keyword evidence="5" id="KW-0496">Mitochondrion</keyword>
<evidence type="ECO:0000256" key="3">
    <source>
        <dbReference type="ARBA" id="ARBA00022787"/>
    </source>
</evidence>
<dbReference type="InParanoid" id="G4TEM8"/>
<dbReference type="OrthoDB" id="5835136at2759"/>
<organism evidence="8 9">
    <name type="scientific">Serendipita indica (strain DSM 11827)</name>
    <name type="common">Root endophyte fungus</name>
    <name type="synonym">Piriformospora indica</name>
    <dbReference type="NCBI Taxonomy" id="1109443"/>
    <lineage>
        <taxon>Eukaryota</taxon>
        <taxon>Fungi</taxon>
        <taxon>Dikarya</taxon>
        <taxon>Basidiomycota</taxon>
        <taxon>Agaricomycotina</taxon>
        <taxon>Agaricomycetes</taxon>
        <taxon>Sebacinales</taxon>
        <taxon>Serendipitaceae</taxon>
        <taxon>Serendipita</taxon>
    </lineage>
</organism>
<reference evidence="8 9" key="1">
    <citation type="journal article" date="2011" name="PLoS Pathog.">
        <title>Endophytic Life Strategies Decoded by Genome and Transcriptome Analyses of the Mutualistic Root Symbiont Piriformospora indica.</title>
        <authorList>
            <person name="Zuccaro A."/>
            <person name="Lahrmann U."/>
            <person name="Guldener U."/>
            <person name="Langen G."/>
            <person name="Pfiffi S."/>
            <person name="Biedenkopf D."/>
            <person name="Wong P."/>
            <person name="Samans B."/>
            <person name="Grimm C."/>
            <person name="Basiewicz M."/>
            <person name="Murat C."/>
            <person name="Martin F."/>
            <person name="Kogel K.H."/>
        </authorList>
    </citation>
    <scope>NUCLEOTIDE SEQUENCE [LARGE SCALE GENOMIC DNA]</scope>
    <source>
        <strain evidence="8 9">DSM 11827</strain>
    </source>
</reference>